<comment type="caution">
    <text evidence="6">The sequence shown here is derived from an EMBL/GenBank/DDBJ whole genome shotgun (WGS) entry which is preliminary data.</text>
</comment>
<evidence type="ECO:0000256" key="3">
    <source>
        <dbReference type="ARBA" id="ARBA00023163"/>
    </source>
</evidence>
<dbReference type="PROSITE" id="PS50977">
    <property type="entry name" value="HTH_TETR_2"/>
    <property type="match status" value="1"/>
</dbReference>
<dbReference type="Proteomes" id="UP000886822">
    <property type="component" value="Unassembled WGS sequence"/>
</dbReference>
<evidence type="ECO:0000256" key="1">
    <source>
        <dbReference type="ARBA" id="ARBA00023015"/>
    </source>
</evidence>
<dbReference type="Gene3D" id="1.10.357.10">
    <property type="entry name" value="Tetracycline Repressor, domain 2"/>
    <property type="match status" value="1"/>
</dbReference>
<feature type="domain" description="HTH tetR-type" evidence="5">
    <location>
        <begin position="11"/>
        <end position="71"/>
    </location>
</feature>
<dbReference type="GO" id="GO:0000976">
    <property type="term" value="F:transcription cis-regulatory region binding"/>
    <property type="evidence" value="ECO:0007669"/>
    <property type="project" value="TreeGrafter"/>
</dbReference>
<evidence type="ECO:0000259" key="5">
    <source>
        <dbReference type="PROSITE" id="PS50977"/>
    </source>
</evidence>
<name>A0A9D1U4M5_9LACO</name>
<dbReference type="InterPro" id="IPR001647">
    <property type="entry name" value="HTH_TetR"/>
</dbReference>
<gene>
    <name evidence="6" type="ORF">H9875_05455</name>
</gene>
<dbReference type="EMBL" id="DXGJ01000042">
    <property type="protein sequence ID" value="HIW72058.1"/>
    <property type="molecule type" value="Genomic_DNA"/>
</dbReference>
<dbReference type="PANTHER" id="PTHR30055">
    <property type="entry name" value="HTH-TYPE TRANSCRIPTIONAL REGULATOR RUTR"/>
    <property type="match status" value="1"/>
</dbReference>
<dbReference type="InterPro" id="IPR050109">
    <property type="entry name" value="HTH-type_TetR-like_transc_reg"/>
</dbReference>
<dbReference type="FunFam" id="1.10.10.60:FF:000141">
    <property type="entry name" value="TetR family transcriptional regulator"/>
    <property type="match status" value="1"/>
</dbReference>
<dbReference type="GO" id="GO:0045892">
    <property type="term" value="P:negative regulation of DNA-templated transcription"/>
    <property type="evidence" value="ECO:0007669"/>
    <property type="project" value="UniProtKB-ARBA"/>
</dbReference>
<dbReference type="PANTHER" id="PTHR30055:SF146">
    <property type="entry name" value="HTH-TYPE TRANSCRIPTIONAL DUAL REGULATOR CECR"/>
    <property type="match status" value="1"/>
</dbReference>
<evidence type="ECO:0000313" key="6">
    <source>
        <dbReference type="EMBL" id="HIW72058.1"/>
    </source>
</evidence>
<evidence type="ECO:0000256" key="4">
    <source>
        <dbReference type="PROSITE-ProRule" id="PRU00335"/>
    </source>
</evidence>
<dbReference type="InterPro" id="IPR023772">
    <property type="entry name" value="DNA-bd_HTH_TetR-type_CS"/>
</dbReference>
<reference evidence="6" key="1">
    <citation type="journal article" date="2021" name="PeerJ">
        <title>Extensive microbial diversity within the chicken gut microbiome revealed by metagenomics and culture.</title>
        <authorList>
            <person name="Gilroy R."/>
            <person name="Ravi A."/>
            <person name="Getino M."/>
            <person name="Pursley I."/>
            <person name="Horton D.L."/>
            <person name="Alikhan N.F."/>
            <person name="Baker D."/>
            <person name="Gharbi K."/>
            <person name="Hall N."/>
            <person name="Watson M."/>
            <person name="Adriaenssens E.M."/>
            <person name="Foster-Nyarko E."/>
            <person name="Jarju S."/>
            <person name="Secka A."/>
            <person name="Antonio M."/>
            <person name="Oren A."/>
            <person name="Chaudhuri R.R."/>
            <person name="La Ragione R."/>
            <person name="Hildebrand F."/>
            <person name="Pallen M.J."/>
        </authorList>
    </citation>
    <scope>NUCLEOTIDE SEQUENCE</scope>
    <source>
        <strain evidence="6">CHK173-259</strain>
    </source>
</reference>
<evidence type="ECO:0000313" key="7">
    <source>
        <dbReference type="Proteomes" id="UP000886822"/>
    </source>
</evidence>
<keyword evidence="2 4" id="KW-0238">DNA-binding</keyword>
<dbReference type="InterPro" id="IPR009057">
    <property type="entry name" value="Homeodomain-like_sf"/>
</dbReference>
<keyword evidence="1" id="KW-0805">Transcription regulation</keyword>
<dbReference type="PRINTS" id="PR00455">
    <property type="entry name" value="HTHTETR"/>
</dbReference>
<dbReference type="PROSITE" id="PS01081">
    <property type="entry name" value="HTH_TETR_1"/>
    <property type="match status" value="1"/>
</dbReference>
<sequence>MANIYTADQKQAKRAAIMQAAISLFTQRSYLNISMQAISETAGISKGTIFHYFATKEDLFMSLLLEHYQAYFHGLITQLAPRTALTSADFIQLMTTETATLIQHEDVLVRLNAIRGPILEGKANMAETVTQRNRLYAVSQELGQLLAVKTSQLLTPAQFSHLFVIQSGIISGLMNMSSLARFDHTDLQTTYPDFEIDLVPEAQRQMTYYLTAYLKEVSHAPR</sequence>
<reference evidence="6" key="2">
    <citation type="submission" date="2021-04" db="EMBL/GenBank/DDBJ databases">
        <authorList>
            <person name="Gilroy R."/>
        </authorList>
    </citation>
    <scope>NUCLEOTIDE SEQUENCE</scope>
    <source>
        <strain evidence="6">CHK173-259</strain>
    </source>
</reference>
<dbReference type="SUPFAM" id="SSF46689">
    <property type="entry name" value="Homeodomain-like"/>
    <property type="match status" value="1"/>
</dbReference>
<accession>A0A9D1U4M5</accession>
<organism evidence="6 7">
    <name type="scientific">Candidatus Levilactobacillus faecigallinarum</name>
    <dbReference type="NCBI Taxonomy" id="2838638"/>
    <lineage>
        <taxon>Bacteria</taxon>
        <taxon>Bacillati</taxon>
        <taxon>Bacillota</taxon>
        <taxon>Bacilli</taxon>
        <taxon>Lactobacillales</taxon>
        <taxon>Lactobacillaceae</taxon>
        <taxon>Levilactobacillus</taxon>
    </lineage>
</organism>
<protein>
    <submittedName>
        <fullName evidence="6">TetR/AcrR family transcriptional regulator</fullName>
    </submittedName>
</protein>
<evidence type="ECO:0000256" key="2">
    <source>
        <dbReference type="ARBA" id="ARBA00023125"/>
    </source>
</evidence>
<dbReference type="AlphaFoldDB" id="A0A9D1U4M5"/>
<feature type="DNA-binding region" description="H-T-H motif" evidence="4">
    <location>
        <begin position="34"/>
        <end position="53"/>
    </location>
</feature>
<dbReference type="Pfam" id="PF00440">
    <property type="entry name" value="TetR_N"/>
    <property type="match status" value="1"/>
</dbReference>
<dbReference type="GO" id="GO:0003700">
    <property type="term" value="F:DNA-binding transcription factor activity"/>
    <property type="evidence" value="ECO:0007669"/>
    <property type="project" value="TreeGrafter"/>
</dbReference>
<keyword evidence="3" id="KW-0804">Transcription</keyword>
<proteinExistence type="predicted"/>